<organism evidence="1 2">
    <name type="scientific">Ilumatobacter coccineus (strain NBRC 103263 / KCTC 29153 / YM16-304)</name>
    <dbReference type="NCBI Taxonomy" id="1313172"/>
    <lineage>
        <taxon>Bacteria</taxon>
        <taxon>Bacillati</taxon>
        <taxon>Actinomycetota</taxon>
        <taxon>Acidimicrobiia</taxon>
        <taxon>Acidimicrobiales</taxon>
        <taxon>Ilumatobacteraceae</taxon>
        <taxon>Ilumatobacter</taxon>
    </lineage>
</organism>
<accession>A0A6C7E638</accession>
<evidence type="ECO:0008006" key="3">
    <source>
        <dbReference type="Google" id="ProtNLM"/>
    </source>
</evidence>
<evidence type="ECO:0000313" key="2">
    <source>
        <dbReference type="Proteomes" id="UP000011863"/>
    </source>
</evidence>
<dbReference type="EMBL" id="AP012057">
    <property type="protein sequence ID" value="BAN00739.1"/>
    <property type="molecule type" value="Genomic_DNA"/>
</dbReference>
<protein>
    <recommendedName>
        <fullName evidence="3">DUF4287 domain-containing protein</fullName>
    </recommendedName>
</protein>
<dbReference type="AlphaFoldDB" id="A0A6C7E638"/>
<reference evidence="1 2" key="1">
    <citation type="journal article" date="2013" name="Int. J. Syst. Evol. Microbiol.">
        <title>Ilumatobacter nonamiense sp. nov. and Ilumatobacter coccineum sp. nov., isolated from seashore sand.</title>
        <authorList>
            <person name="Matsumoto A."/>
            <person name="Kasai H."/>
            <person name="Matsuo Y."/>
            <person name="Shizuri Y."/>
            <person name="Ichikawa N."/>
            <person name="Fujita N."/>
            <person name="Omura S."/>
            <person name="Takahashi Y."/>
        </authorList>
    </citation>
    <scope>NUCLEOTIDE SEQUENCE [LARGE SCALE GENOMIC DNA]</scope>
    <source>
        <strain evidence="2">NBRC 103263 / KCTC 29153 / YM16-304</strain>
    </source>
</reference>
<gene>
    <name evidence="1" type="ORF">YM304_04250</name>
</gene>
<proteinExistence type="predicted"/>
<dbReference type="Proteomes" id="UP000011863">
    <property type="component" value="Chromosome"/>
</dbReference>
<dbReference type="KEGG" id="aym:YM304_04250"/>
<sequence>MAGTCEVRCGGALKADIMTSNASFKKRIRARMAKTGERYGAARRVLIEQAASSGSRKRVWVTPPEQSGESVREHTGKGWDEWCDLIESWPEADQGHAAVAARVLAEFDVTGWWGQGITVGWERITGRRLVNQMADGTFTAAVSRTITIDADALRAMLYDDADRADLFGGMASEMRSRPGVKMPRIRLDVGTVGIAIEEKANGRATVTVSHEKLTEPADVDQWKPFWTEWLEALDDG</sequence>
<keyword evidence="2" id="KW-1185">Reference proteome</keyword>
<name>A0A6C7E638_ILUCY</name>
<evidence type="ECO:0000313" key="1">
    <source>
        <dbReference type="EMBL" id="BAN00739.1"/>
    </source>
</evidence>